<evidence type="ECO:0000256" key="1">
    <source>
        <dbReference type="SAM" id="MobiDB-lite"/>
    </source>
</evidence>
<gene>
    <name evidence="2" type="ORF">METZ01_LOCUS66419</name>
</gene>
<protein>
    <submittedName>
        <fullName evidence="2">Uncharacterized protein</fullName>
    </submittedName>
</protein>
<evidence type="ECO:0000313" key="2">
    <source>
        <dbReference type="EMBL" id="SVA13565.1"/>
    </source>
</evidence>
<dbReference type="AlphaFoldDB" id="A0A381TBN3"/>
<accession>A0A381TBN3</accession>
<feature type="region of interest" description="Disordered" evidence="1">
    <location>
        <begin position="1"/>
        <end position="21"/>
    </location>
</feature>
<sequence>MTINKHPDMMDPPIGKSVVGTSTKPLNELEKNVISTLDEDKVSDLAECLFTLNNRHYGPIAGAYVAVCTIEGKEWCVGQLNADRAKPLILFEDKVFNTPEEAQIEAVRLKEERGESVPCRNH</sequence>
<organism evidence="2">
    <name type="scientific">marine metagenome</name>
    <dbReference type="NCBI Taxonomy" id="408172"/>
    <lineage>
        <taxon>unclassified sequences</taxon>
        <taxon>metagenomes</taxon>
        <taxon>ecological metagenomes</taxon>
    </lineage>
</organism>
<proteinExistence type="predicted"/>
<dbReference type="EMBL" id="UINC01004335">
    <property type="protein sequence ID" value="SVA13565.1"/>
    <property type="molecule type" value="Genomic_DNA"/>
</dbReference>
<name>A0A381TBN3_9ZZZZ</name>
<reference evidence="2" key="1">
    <citation type="submission" date="2018-05" db="EMBL/GenBank/DDBJ databases">
        <authorList>
            <person name="Lanie J.A."/>
            <person name="Ng W.-L."/>
            <person name="Kazmierczak K.M."/>
            <person name="Andrzejewski T.M."/>
            <person name="Davidsen T.M."/>
            <person name="Wayne K.J."/>
            <person name="Tettelin H."/>
            <person name="Glass J.I."/>
            <person name="Rusch D."/>
            <person name="Podicherti R."/>
            <person name="Tsui H.-C.T."/>
            <person name="Winkler M.E."/>
        </authorList>
    </citation>
    <scope>NUCLEOTIDE SEQUENCE</scope>
</reference>